<protein>
    <submittedName>
        <fullName evidence="2">Uncharacterized protein</fullName>
    </submittedName>
</protein>
<evidence type="ECO:0000256" key="1">
    <source>
        <dbReference type="SAM" id="MobiDB-lite"/>
    </source>
</evidence>
<reference evidence="2 3" key="2">
    <citation type="submission" date="2017-09" db="EMBL/GenBank/DDBJ databases">
        <title>Extensive intraspecific genome diversity in a model arbuscular mycorrhizal fungus.</title>
        <authorList>
            <person name="Chen E.C."/>
            <person name="Morin E."/>
            <person name="Beaudet D."/>
            <person name="Noel J."/>
            <person name="Ndikumana S."/>
            <person name="Charron P."/>
            <person name="St-Onge C."/>
            <person name="Giorgi J."/>
            <person name="Grigoriev I.V."/>
            <person name="Roux C."/>
            <person name="Martin F.M."/>
            <person name="Corradi N."/>
        </authorList>
    </citation>
    <scope>NUCLEOTIDE SEQUENCE [LARGE SCALE GENOMIC DNA]</scope>
    <source>
        <strain evidence="2 3">A5</strain>
    </source>
</reference>
<feature type="region of interest" description="Disordered" evidence="1">
    <location>
        <begin position="45"/>
        <end position="73"/>
    </location>
</feature>
<dbReference type="VEuPathDB" id="FungiDB:RhiirFUN_018239"/>
<reference evidence="2 3" key="1">
    <citation type="submission" date="2016-04" db="EMBL/GenBank/DDBJ databases">
        <title>Genome analyses suggest a sexual origin of heterokaryosis in a supposedly ancient asexual fungus.</title>
        <authorList>
            <person name="Ropars J."/>
            <person name="Sedzielewska K."/>
            <person name="Noel J."/>
            <person name="Charron P."/>
            <person name="Farinelli L."/>
            <person name="Marton T."/>
            <person name="Kruger M."/>
            <person name="Pelin A."/>
            <person name="Brachmann A."/>
            <person name="Corradi N."/>
        </authorList>
    </citation>
    <scope>NUCLEOTIDE SEQUENCE [LARGE SCALE GENOMIC DNA]</scope>
    <source>
        <strain evidence="2 3">A5</strain>
    </source>
</reference>
<dbReference type="VEuPathDB" id="FungiDB:RhiirA1_501045"/>
<accession>A0A2N0P3J8</accession>
<evidence type="ECO:0000313" key="3">
    <source>
        <dbReference type="Proteomes" id="UP000232722"/>
    </source>
</evidence>
<organism evidence="2 3">
    <name type="scientific">Rhizophagus irregularis</name>
    <dbReference type="NCBI Taxonomy" id="588596"/>
    <lineage>
        <taxon>Eukaryota</taxon>
        <taxon>Fungi</taxon>
        <taxon>Fungi incertae sedis</taxon>
        <taxon>Mucoromycota</taxon>
        <taxon>Glomeromycotina</taxon>
        <taxon>Glomeromycetes</taxon>
        <taxon>Glomerales</taxon>
        <taxon>Glomeraceae</taxon>
        <taxon>Rhizophagus</taxon>
    </lineage>
</organism>
<gene>
    <name evidence="2" type="ORF">RhiirA5_426770</name>
</gene>
<name>A0A2N0P3J8_9GLOM</name>
<dbReference type="Proteomes" id="UP000232722">
    <property type="component" value="Unassembled WGS sequence"/>
</dbReference>
<dbReference type="EMBL" id="LLXJ01001620">
    <property type="protein sequence ID" value="PKC01401.1"/>
    <property type="molecule type" value="Genomic_DNA"/>
</dbReference>
<dbReference type="VEuPathDB" id="FungiDB:RhiirA1_409674"/>
<dbReference type="AlphaFoldDB" id="A0A2N0P3J8"/>
<comment type="caution">
    <text evidence="2">The sequence shown here is derived from an EMBL/GenBank/DDBJ whole genome shotgun (WGS) entry which is preliminary data.</text>
</comment>
<dbReference type="VEuPathDB" id="FungiDB:FUN_000846"/>
<proteinExistence type="predicted"/>
<sequence>MESERSNNTPPRVPFTIEEEIFGPQYEGILDGNLPYRNIQLTAPTNSQRESAQEESDQGESETCSLCNEPDPLFEPNGTSREIVLYDMSTLSLIYLGDDDDARLNPQEEDRVKKFFKELSNRPQDFNPLPVANVETGTLQLQIWLSRAEYGILDSHYSLGEALEKKLAEFASIHPLQTARILLNVEIKRQFPSDMSCNIFNKKKRSAKNIYNIFKTEGLGRDEIKRIRRISPSSFGKFTDKEIKIIQERIRTNSSRPNWLEDQFDGLDLNEDGYQC</sequence>
<evidence type="ECO:0000313" key="2">
    <source>
        <dbReference type="EMBL" id="PKC01401.1"/>
    </source>
</evidence>